<dbReference type="InterPro" id="IPR029063">
    <property type="entry name" value="SAM-dependent_MTases_sf"/>
</dbReference>
<accession>A0ABM6A1T6</accession>
<evidence type="ECO:0000313" key="1">
    <source>
        <dbReference type="EMBL" id="AMT98281.1"/>
    </source>
</evidence>
<organism evidence="1 2">
    <name type="scientific">Psychrobacter alimentarius</name>
    <dbReference type="NCBI Taxonomy" id="261164"/>
    <lineage>
        <taxon>Bacteria</taxon>
        <taxon>Pseudomonadati</taxon>
        <taxon>Pseudomonadota</taxon>
        <taxon>Gammaproteobacteria</taxon>
        <taxon>Moraxellales</taxon>
        <taxon>Moraxellaceae</taxon>
        <taxon>Psychrobacter</taxon>
    </lineage>
</organism>
<dbReference type="Proteomes" id="UP000076104">
    <property type="component" value="Chromosome"/>
</dbReference>
<dbReference type="EMBL" id="CP014945">
    <property type="protein sequence ID" value="AMT98281.1"/>
    <property type="molecule type" value="Genomic_DNA"/>
</dbReference>
<keyword evidence="2" id="KW-1185">Reference proteome</keyword>
<dbReference type="Gene3D" id="3.40.50.150">
    <property type="entry name" value="Vaccinia Virus protein VP39"/>
    <property type="match status" value="1"/>
</dbReference>
<gene>
    <name evidence="1" type="ORF">A3K91_2714</name>
</gene>
<evidence type="ECO:0000313" key="2">
    <source>
        <dbReference type="Proteomes" id="UP000076104"/>
    </source>
</evidence>
<sequence length="274" mass="31069">MMEPPTSWSDLSARKQTIARHFAQANTYDQHAYIQQHICQDLLARIAHRSQDSVLEVGAGTGQMTQLLATALQSKRWIINELCAKQTAHLHSILPTAQLRIGDAETMDLDANHSLIISANAIQWFDDPLRFISQSSMRLKTGGQLLLSTFTANNFLQIKSLTGQGLHYPNITAWQAALHDHGFDQIQLSTQRFDIPFAKPYEVLKHMKVTGVSTNQTQLLRAGEESEATPFTWTKARLQQFEREYWQKFSGQDDHGQPCVYLTYEALIINAYQP</sequence>
<dbReference type="CDD" id="cd02440">
    <property type="entry name" value="AdoMet_MTases"/>
    <property type="match status" value="1"/>
</dbReference>
<dbReference type="RefSeq" id="WP_228139875.1">
    <property type="nucleotide sequence ID" value="NZ_CP014945.1"/>
</dbReference>
<dbReference type="SUPFAM" id="SSF53335">
    <property type="entry name" value="S-adenosyl-L-methionine-dependent methyltransferases"/>
    <property type="match status" value="1"/>
</dbReference>
<name>A0ABM6A1T6_9GAMM</name>
<protein>
    <submittedName>
        <fullName evidence="1">Biotin synthesis protein BioC</fullName>
    </submittedName>
</protein>
<dbReference type="GeneID" id="33060252"/>
<proteinExistence type="predicted"/>
<reference evidence="1 2" key="1">
    <citation type="submission" date="2016-03" db="EMBL/GenBank/DDBJ databases">
        <title>Genome sequencing of Psychrobacter alimentarius PAMC 27889.</title>
        <authorList>
            <person name="Lee J."/>
            <person name="Kim O.-S."/>
        </authorList>
    </citation>
    <scope>NUCLEOTIDE SEQUENCE [LARGE SCALE GENOMIC DNA]</scope>
    <source>
        <strain evidence="1 2">PAMC 27889</strain>
    </source>
</reference>
<dbReference type="Pfam" id="PF13489">
    <property type="entry name" value="Methyltransf_23"/>
    <property type="match status" value="1"/>
</dbReference>